<evidence type="ECO:0008006" key="5">
    <source>
        <dbReference type="Google" id="ProtNLM"/>
    </source>
</evidence>
<dbReference type="RefSeq" id="XP_064665824.1">
    <property type="nucleotide sequence ID" value="XM_064813246.1"/>
</dbReference>
<keyword evidence="1" id="KW-1133">Transmembrane helix</keyword>
<evidence type="ECO:0000313" key="4">
    <source>
        <dbReference type="Proteomes" id="UP001302812"/>
    </source>
</evidence>
<comment type="caution">
    <text evidence="3">The sequence shown here is derived from an EMBL/GenBank/DDBJ whole genome shotgun (WGS) entry which is preliminary data.</text>
</comment>
<evidence type="ECO:0000256" key="1">
    <source>
        <dbReference type="SAM" id="Phobius"/>
    </source>
</evidence>
<keyword evidence="2" id="KW-0732">Signal</keyword>
<organism evidence="3 4">
    <name type="scientific">Canariomyces notabilis</name>
    <dbReference type="NCBI Taxonomy" id="2074819"/>
    <lineage>
        <taxon>Eukaryota</taxon>
        <taxon>Fungi</taxon>
        <taxon>Dikarya</taxon>
        <taxon>Ascomycota</taxon>
        <taxon>Pezizomycotina</taxon>
        <taxon>Sordariomycetes</taxon>
        <taxon>Sordariomycetidae</taxon>
        <taxon>Sordariales</taxon>
        <taxon>Chaetomiaceae</taxon>
        <taxon>Canariomyces</taxon>
    </lineage>
</organism>
<feature type="transmembrane region" description="Helical" evidence="1">
    <location>
        <begin position="316"/>
        <end position="342"/>
    </location>
</feature>
<dbReference type="Proteomes" id="UP001302812">
    <property type="component" value="Unassembled WGS sequence"/>
</dbReference>
<evidence type="ECO:0000256" key="2">
    <source>
        <dbReference type="SAM" id="SignalP"/>
    </source>
</evidence>
<dbReference type="AlphaFoldDB" id="A0AAN6T8R7"/>
<feature type="transmembrane region" description="Helical" evidence="1">
    <location>
        <begin position="238"/>
        <end position="260"/>
    </location>
</feature>
<name>A0AAN6T8R7_9PEZI</name>
<proteinExistence type="predicted"/>
<sequence>MASVLSRIGRVFLAAPFAALVLICVKEMDVDKLIKFEEQVMKVDKGAIKWPGGSLKVFETFYGIEPLDHMWRAASITFAPSSLGYDEIGWWQMMSFLTDLGPMYAVWYLEAARIGNAWSPAYFATLWTFGAQRLGIGTVAPFVYFLSLVFGPTTADIAGSDNFLRTVQTKWVGLLLPLMLVLHNLEVFAAYLSSDLVARHYWIFAWQMSPLWIGIANFVGTLLAGNLFARFPLAQPRLLLTVLCTISAAVWIATLVLAPYSPAELFLPSWETQEDLTLHSRRALQVDQVCAFSACFLWLLCQFVDLCRLGFAGADAFFAAALLPIALACFGPGVAFVVGWCWRERKLAQTRGRNSS</sequence>
<feature type="chain" id="PRO_5042841096" description="Alpha-1,3-glucosyltransferase" evidence="2">
    <location>
        <begin position="21"/>
        <end position="356"/>
    </location>
</feature>
<reference evidence="3" key="1">
    <citation type="journal article" date="2023" name="Mol. Phylogenet. Evol.">
        <title>Genome-scale phylogeny and comparative genomics of the fungal order Sordariales.</title>
        <authorList>
            <person name="Hensen N."/>
            <person name="Bonometti L."/>
            <person name="Westerberg I."/>
            <person name="Brannstrom I.O."/>
            <person name="Guillou S."/>
            <person name="Cros-Aarteil S."/>
            <person name="Calhoun S."/>
            <person name="Haridas S."/>
            <person name="Kuo A."/>
            <person name="Mondo S."/>
            <person name="Pangilinan J."/>
            <person name="Riley R."/>
            <person name="LaButti K."/>
            <person name="Andreopoulos B."/>
            <person name="Lipzen A."/>
            <person name="Chen C."/>
            <person name="Yan M."/>
            <person name="Daum C."/>
            <person name="Ng V."/>
            <person name="Clum A."/>
            <person name="Steindorff A."/>
            <person name="Ohm R.A."/>
            <person name="Martin F."/>
            <person name="Silar P."/>
            <person name="Natvig D.O."/>
            <person name="Lalanne C."/>
            <person name="Gautier V."/>
            <person name="Ament-Velasquez S.L."/>
            <person name="Kruys A."/>
            <person name="Hutchinson M.I."/>
            <person name="Powell A.J."/>
            <person name="Barry K."/>
            <person name="Miller A.N."/>
            <person name="Grigoriev I.V."/>
            <person name="Debuchy R."/>
            <person name="Gladieux P."/>
            <person name="Hiltunen Thoren M."/>
            <person name="Johannesson H."/>
        </authorList>
    </citation>
    <scope>NUCLEOTIDE SEQUENCE</scope>
    <source>
        <strain evidence="3">CBS 508.74</strain>
    </source>
</reference>
<gene>
    <name evidence="3" type="ORF">N656DRAFT_761617</name>
</gene>
<dbReference type="EMBL" id="MU853364">
    <property type="protein sequence ID" value="KAK4108254.1"/>
    <property type="molecule type" value="Genomic_DNA"/>
</dbReference>
<feature type="transmembrane region" description="Helical" evidence="1">
    <location>
        <begin position="211"/>
        <end position="231"/>
    </location>
</feature>
<keyword evidence="1" id="KW-0812">Transmembrane</keyword>
<feature type="signal peptide" evidence="2">
    <location>
        <begin position="1"/>
        <end position="20"/>
    </location>
</feature>
<evidence type="ECO:0000313" key="3">
    <source>
        <dbReference type="EMBL" id="KAK4108254.1"/>
    </source>
</evidence>
<reference evidence="3" key="2">
    <citation type="submission" date="2023-05" db="EMBL/GenBank/DDBJ databases">
        <authorList>
            <consortium name="Lawrence Berkeley National Laboratory"/>
            <person name="Steindorff A."/>
            <person name="Hensen N."/>
            <person name="Bonometti L."/>
            <person name="Westerberg I."/>
            <person name="Brannstrom I.O."/>
            <person name="Guillou S."/>
            <person name="Cros-Aarteil S."/>
            <person name="Calhoun S."/>
            <person name="Haridas S."/>
            <person name="Kuo A."/>
            <person name="Mondo S."/>
            <person name="Pangilinan J."/>
            <person name="Riley R."/>
            <person name="Labutti K."/>
            <person name="Andreopoulos B."/>
            <person name="Lipzen A."/>
            <person name="Chen C."/>
            <person name="Yanf M."/>
            <person name="Daum C."/>
            <person name="Ng V."/>
            <person name="Clum A."/>
            <person name="Ohm R."/>
            <person name="Martin F."/>
            <person name="Silar P."/>
            <person name="Natvig D."/>
            <person name="Lalanne C."/>
            <person name="Gautier V."/>
            <person name="Ament-Velasquez S.L."/>
            <person name="Kruys A."/>
            <person name="Hutchinson M.I."/>
            <person name="Powell A.J."/>
            <person name="Barry K."/>
            <person name="Miller A.N."/>
            <person name="Grigoriev I.V."/>
            <person name="Debuchy R."/>
            <person name="Gladieux P."/>
            <person name="Thoren M.H."/>
            <person name="Johannesson H."/>
        </authorList>
    </citation>
    <scope>NUCLEOTIDE SEQUENCE</scope>
    <source>
        <strain evidence="3">CBS 508.74</strain>
    </source>
</reference>
<keyword evidence="1" id="KW-0472">Membrane</keyword>
<keyword evidence="4" id="KW-1185">Reference proteome</keyword>
<protein>
    <recommendedName>
        <fullName evidence="5">Alpha-1,3-glucosyltransferase</fullName>
    </recommendedName>
</protein>
<feature type="transmembrane region" description="Helical" evidence="1">
    <location>
        <begin position="171"/>
        <end position="191"/>
    </location>
</feature>
<accession>A0AAN6T8R7</accession>
<dbReference type="GeneID" id="89937371"/>